<dbReference type="GO" id="GO:0005886">
    <property type="term" value="C:plasma membrane"/>
    <property type="evidence" value="ECO:0007669"/>
    <property type="project" value="UniProtKB-SubCell"/>
</dbReference>
<feature type="transmembrane region" description="Helical" evidence="15">
    <location>
        <begin position="434"/>
        <end position="456"/>
    </location>
</feature>
<keyword evidence="9" id="KW-0418">Kinase</keyword>
<evidence type="ECO:0000256" key="14">
    <source>
        <dbReference type="SAM" id="Coils"/>
    </source>
</evidence>
<name>A0A1Y4L5J4_9FIRM</name>
<keyword evidence="6" id="KW-0808">Transferase</keyword>
<reference evidence="18" key="1">
    <citation type="submission" date="2017-04" db="EMBL/GenBank/DDBJ databases">
        <title>Function of individual gut microbiota members based on whole genome sequencing of pure cultures obtained from chicken caecum.</title>
        <authorList>
            <person name="Medvecky M."/>
            <person name="Cejkova D."/>
            <person name="Polansky O."/>
            <person name="Karasova D."/>
            <person name="Kubasova T."/>
            <person name="Cizek A."/>
            <person name="Rychlik I."/>
        </authorList>
    </citation>
    <scope>NUCLEOTIDE SEQUENCE [LARGE SCALE GENOMIC DNA]</scope>
    <source>
        <strain evidence="18">An180</strain>
    </source>
</reference>
<dbReference type="InterPro" id="IPR003594">
    <property type="entry name" value="HATPase_dom"/>
</dbReference>
<keyword evidence="8" id="KW-0547">Nucleotide-binding</keyword>
<dbReference type="Pfam" id="PF00512">
    <property type="entry name" value="HisKA"/>
    <property type="match status" value="1"/>
</dbReference>
<dbReference type="PANTHER" id="PTHR45528:SF1">
    <property type="entry name" value="SENSOR HISTIDINE KINASE CPXA"/>
    <property type="match status" value="1"/>
</dbReference>
<feature type="transmembrane region" description="Helical" evidence="15">
    <location>
        <begin position="184"/>
        <end position="205"/>
    </location>
</feature>
<evidence type="ECO:0000256" key="13">
    <source>
        <dbReference type="ARBA" id="ARBA00023136"/>
    </source>
</evidence>
<accession>A0A1Y4L5J4</accession>
<comment type="subcellular location">
    <subcellularLocation>
        <location evidence="2">Cell membrane</location>
        <topology evidence="2">Multi-pass membrane protein</topology>
    </subcellularLocation>
</comment>
<dbReference type="RefSeq" id="WP_087373917.1">
    <property type="nucleotide sequence ID" value="NZ_NFKK01000015.1"/>
</dbReference>
<dbReference type="EC" id="2.7.13.3" evidence="3"/>
<organism evidence="17 18">
    <name type="scientific">Butyricicoccus pullicaecorum</name>
    <dbReference type="NCBI Taxonomy" id="501571"/>
    <lineage>
        <taxon>Bacteria</taxon>
        <taxon>Bacillati</taxon>
        <taxon>Bacillota</taxon>
        <taxon>Clostridia</taxon>
        <taxon>Eubacteriales</taxon>
        <taxon>Butyricicoccaceae</taxon>
        <taxon>Butyricicoccus</taxon>
    </lineage>
</organism>
<keyword evidence="13 15" id="KW-0472">Membrane</keyword>
<dbReference type="InterPro" id="IPR005467">
    <property type="entry name" value="His_kinase_dom"/>
</dbReference>
<feature type="domain" description="Histidine kinase" evidence="16">
    <location>
        <begin position="546"/>
        <end position="760"/>
    </location>
</feature>
<feature type="transmembrane region" description="Helical" evidence="15">
    <location>
        <begin position="277"/>
        <end position="297"/>
    </location>
</feature>
<evidence type="ECO:0000256" key="3">
    <source>
        <dbReference type="ARBA" id="ARBA00012438"/>
    </source>
</evidence>
<evidence type="ECO:0000256" key="8">
    <source>
        <dbReference type="ARBA" id="ARBA00022741"/>
    </source>
</evidence>
<evidence type="ECO:0000256" key="7">
    <source>
        <dbReference type="ARBA" id="ARBA00022692"/>
    </source>
</evidence>
<evidence type="ECO:0000256" key="5">
    <source>
        <dbReference type="ARBA" id="ARBA00022553"/>
    </source>
</evidence>
<feature type="transmembrane region" description="Helical" evidence="15">
    <location>
        <begin position="462"/>
        <end position="482"/>
    </location>
</feature>
<evidence type="ECO:0000313" key="17">
    <source>
        <dbReference type="EMBL" id="OUP51936.1"/>
    </source>
</evidence>
<evidence type="ECO:0000313" key="18">
    <source>
        <dbReference type="Proteomes" id="UP000195897"/>
    </source>
</evidence>
<dbReference type="PROSITE" id="PS50109">
    <property type="entry name" value="HIS_KIN"/>
    <property type="match status" value="1"/>
</dbReference>
<dbReference type="PANTHER" id="PTHR45528">
    <property type="entry name" value="SENSOR HISTIDINE KINASE CPXA"/>
    <property type="match status" value="1"/>
</dbReference>
<dbReference type="GO" id="GO:0005524">
    <property type="term" value="F:ATP binding"/>
    <property type="evidence" value="ECO:0007669"/>
    <property type="project" value="UniProtKB-KW"/>
</dbReference>
<dbReference type="EMBL" id="NFKK01000015">
    <property type="protein sequence ID" value="OUP51936.1"/>
    <property type="molecule type" value="Genomic_DNA"/>
</dbReference>
<protein>
    <recommendedName>
        <fullName evidence="3">histidine kinase</fullName>
        <ecNumber evidence="3">2.7.13.3</ecNumber>
    </recommendedName>
</protein>
<dbReference type="Proteomes" id="UP000195897">
    <property type="component" value="Unassembled WGS sequence"/>
</dbReference>
<dbReference type="SUPFAM" id="SSF47384">
    <property type="entry name" value="Homodimeric domain of signal transducing histidine kinase"/>
    <property type="match status" value="1"/>
</dbReference>
<dbReference type="InterPro" id="IPR036097">
    <property type="entry name" value="HisK_dim/P_sf"/>
</dbReference>
<comment type="catalytic activity">
    <reaction evidence="1">
        <text>ATP + protein L-histidine = ADP + protein N-phospho-L-histidine.</text>
        <dbReference type="EC" id="2.7.13.3"/>
    </reaction>
</comment>
<keyword evidence="11 15" id="KW-1133">Transmembrane helix</keyword>
<dbReference type="InterPro" id="IPR003661">
    <property type="entry name" value="HisK_dim/P_dom"/>
</dbReference>
<evidence type="ECO:0000256" key="9">
    <source>
        <dbReference type="ARBA" id="ARBA00022777"/>
    </source>
</evidence>
<dbReference type="SUPFAM" id="SSF55874">
    <property type="entry name" value="ATPase domain of HSP90 chaperone/DNA topoisomerase II/histidine kinase"/>
    <property type="match status" value="1"/>
</dbReference>
<dbReference type="Gene3D" id="1.10.287.130">
    <property type="match status" value="1"/>
</dbReference>
<evidence type="ECO:0000256" key="1">
    <source>
        <dbReference type="ARBA" id="ARBA00000085"/>
    </source>
</evidence>
<evidence type="ECO:0000256" key="6">
    <source>
        <dbReference type="ARBA" id="ARBA00022679"/>
    </source>
</evidence>
<sequence length="766" mass="84468">MKKRYQAGVKLLAALVLAVSLLVVSFGGVVTVYGLSIGALSGQSVTETGYVQTLAMCGPGGNGYYGQSIADMKDYYRYSNSDVAYEKQQMTVLKSEYAPQRSNVRVRMVSVNSNGEMTGTLSTLGGDWVDENCILVSSTSCEQSNGQPARIDVGFDRAFSVEDDALGRYLTGYRFVHGVTSMGLIPGAAAAAVLSVLLGLYLLLAAGHRANETEQDGIRLRFFDRWPVILLGVLLLVAYCAFQLIWEGFNYTYTAPAYTTVDAAEIMVSYPAYGIDFLLTLTAVLIWAFVLVCFFVLRSLTVRIKAHRLWRTTLTFYICNPIYLFAKRKREQYHEQKTAQMVRSIEQAVDASFQEAKPDERDKDTGFVLVLDGDKAKETVHGFAQKAQDAARQVADKARAFEWEGSGIQRVLGRVKSVCGYIWRSLCKMASSMSIMWTGMLWGGCIIAAFWIVGVASGSFEVGVFVTLLAIGSLVGLAWVLSQLSRLIEGAKHLSEGDLSYKIDTAHLHGPFRRNADMLNRISSGCAVEVERRMKSEHLKTELLTNVSHDIKTPLTSIINYVDLLKKTDPQPKEAREYADVLERQSNRLKKLLEDLIEASKASTGNITVELAPTDAAELLRQAVGEYSERLTAQSLETVLRIGGESCTITADGRLLWRVFDNLLGNVVKYAMPGTRVYLDLTEQGGQSSIVVKNISREALNIDTDELMERFVRGDASRATEGSGLGLSIARSLTECMGGRFELSVDGDLFKVTLRFPMHPHQKGTT</sequence>
<evidence type="ECO:0000256" key="12">
    <source>
        <dbReference type="ARBA" id="ARBA00023012"/>
    </source>
</evidence>
<evidence type="ECO:0000259" key="16">
    <source>
        <dbReference type="PROSITE" id="PS50109"/>
    </source>
</evidence>
<dbReference type="InterPro" id="IPR036890">
    <property type="entry name" value="HATPase_C_sf"/>
</dbReference>
<keyword evidence="5" id="KW-0597">Phosphoprotein</keyword>
<dbReference type="Pfam" id="PF02518">
    <property type="entry name" value="HATPase_c"/>
    <property type="match status" value="1"/>
</dbReference>
<evidence type="ECO:0000256" key="4">
    <source>
        <dbReference type="ARBA" id="ARBA00022475"/>
    </source>
</evidence>
<comment type="caution">
    <text evidence="17">The sequence shown here is derived from an EMBL/GenBank/DDBJ whole genome shotgun (WGS) entry which is preliminary data.</text>
</comment>
<keyword evidence="10" id="KW-0067">ATP-binding</keyword>
<keyword evidence="14" id="KW-0175">Coiled coil</keyword>
<dbReference type="InterPro" id="IPR050398">
    <property type="entry name" value="HssS/ArlS-like"/>
</dbReference>
<dbReference type="SMART" id="SM00387">
    <property type="entry name" value="HATPase_c"/>
    <property type="match status" value="1"/>
</dbReference>
<dbReference type="SMART" id="SM00388">
    <property type="entry name" value="HisKA"/>
    <property type="match status" value="1"/>
</dbReference>
<evidence type="ECO:0000256" key="11">
    <source>
        <dbReference type="ARBA" id="ARBA00022989"/>
    </source>
</evidence>
<evidence type="ECO:0000256" key="10">
    <source>
        <dbReference type="ARBA" id="ARBA00022840"/>
    </source>
</evidence>
<dbReference type="AlphaFoldDB" id="A0A1Y4L5J4"/>
<evidence type="ECO:0000256" key="2">
    <source>
        <dbReference type="ARBA" id="ARBA00004651"/>
    </source>
</evidence>
<feature type="transmembrane region" description="Helical" evidence="15">
    <location>
        <begin position="226"/>
        <end position="246"/>
    </location>
</feature>
<dbReference type="GO" id="GO:0000155">
    <property type="term" value="F:phosphorelay sensor kinase activity"/>
    <property type="evidence" value="ECO:0007669"/>
    <property type="project" value="InterPro"/>
</dbReference>
<feature type="coiled-coil region" evidence="14">
    <location>
        <begin position="575"/>
        <end position="602"/>
    </location>
</feature>
<evidence type="ECO:0000256" key="15">
    <source>
        <dbReference type="SAM" id="Phobius"/>
    </source>
</evidence>
<dbReference type="Gene3D" id="3.30.565.10">
    <property type="entry name" value="Histidine kinase-like ATPase, C-terminal domain"/>
    <property type="match status" value="1"/>
</dbReference>
<dbReference type="CDD" id="cd00082">
    <property type="entry name" value="HisKA"/>
    <property type="match status" value="1"/>
</dbReference>
<keyword evidence="4" id="KW-1003">Cell membrane</keyword>
<keyword evidence="7 15" id="KW-0812">Transmembrane</keyword>
<proteinExistence type="predicted"/>
<keyword evidence="12" id="KW-0902">Two-component regulatory system</keyword>
<gene>
    <name evidence="17" type="ORF">B5F17_11255</name>
</gene>